<evidence type="ECO:0000256" key="1">
    <source>
        <dbReference type="ARBA" id="ARBA00006479"/>
    </source>
</evidence>
<dbReference type="SUPFAM" id="SSF46785">
    <property type="entry name" value="Winged helix' DNA-binding domain"/>
    <property type="match status" value="1"/>
</dbReference>
<dbReference type="AlphaFoldDB" id="A0A2G1XGK9"/>
<accession>A0A2G1XGK9</accession>
<gene>
    <name evidence="2" type="ORF">BLA24_19880</name>
</gene>
<dbReference type="Proteomes" id="UP000222531">
    <property type="component" value="Unassembled WGS sequence"/>
</dbReference>
<dbReference type="PANTHER" id="PTHR18964">
    <property type="entry name" value="ROK (REPRESSOR, ORF, KINASE) FAMILY"/>
    <property type="match status" value="1"/>
</dbReference>
<dbReference type="OrthoDB" id="4083144at2"/>
<dbReference type="EMBL" id="NHZO01000151">
    <property type="protein sequence ID" value="PHQ50366.1"/>
    <property type="molecule type" value="Genomic_DNA"/>
</dbReference>
<dbReference type="Pfam" id="PF00480">
    <property type="entry name" value="ROK"/>
    <property type="match status" value="1"/>
</dbReference>
<protein>
    <submittedName>
        <fullName evidence="2">Uncharacterized protein</fullName>
    </submittedName>
</protein>
<dbReference type="PANTHER" id="PTHR18964:SF173">
    <property type="entry name" value="GLUCOKINASE"/>
    <property type="match status" value="1"/>
</dbReference>
<evidence type="ECO:0000313" key="2">
    <source>
        <dbReference type="EMBL" id="PHQ50366.1"/>
    </source>
</evidence>
<proteinExistence type="inferred from homology"/>
<dbReference type="InterPro" id="IPR000600">
    <property type="entry name" value="ROK"/>
</dbReference>
<evidence type="ECO:0000313" key="3">
    <source>
        <dbReference type="Proteomes" id="UP000222531"/>
    </source>
</evidence>
<keyword evidence="3" id="KW-1185">Reference proteome</keyword>
<organism evidence="2 3">
    <name type="scientific">Streptomyces cinnamoneus</name>
    <name type="common">Streptoverticillium cinnamoneum</name>
    <dbReference type="NCBI Taxonomy" id="53446"/>
    <lineage>
        <taxon>Bacteria</taxon>
        <taxon>Bacillati</taxon>
        <taxon>Actinomycetota</taxon>
        <taxon>Actinomycetes</taxon>
        <taxon>Kitasatosporales</taxon>
        <taxon>Streptomycetaceae</taxon>
        <taxon>Streptomyces</taxon>
        <taxon>Streptomyces cinnamoneus group</taxon>
    </lineage>
</organism>
<dbReference type="InterPro" id="IPR036388">
    <property type="entry name" value="WH-like_DNA-bd_sf"/>
</dbReference>
<reference evidence="2 3" key="1">
    <citation type="journal article" date="2017" name="Biochemistry">
        <title>Identification of the Biosynthetic Pathway for the Antibiotic Bicyclomycin.</title>
        <authorList>
            <person name="Patteson J."/>
            <person name="Cai W."/>
            <person name="Johnson R.A."/>
            <person name="Santa Maria K."/>
            <person name="Li B."/>
        </authorList>
    </citation>
    <scope>NUCLEOTIDE SEQUENCE [LARGE SCALE GENOMIC DNA]</scope>
    <source>
        <strain evidence="2 3">ATCC 21532</strain>
    </source>
</reference>
<dbReference type="SUPFAM" id="SSF53067">
    <property type="entry name" value="Actin-like ATPase domain"/>
    <property type="match status" value="1"/>
</dbReference>
<dbReference type="PROSITE" id="PS01125">
    <property type="entry name" value="ROK"/>
    <property type="match status" value="1"/>
</dbReference>
<dbReference type="InterPro" id="IPR049874">
    <property type="entry name" value="ROK_cs"/>
</dbReference>
<name>A0A2G1XGK9_STRCJ</name>
<sequence>MTLPGANLGALRDHNAAVLLGLLRDAGERGASRTELAGRTGLTPQAVSKIAARLRAAGLATEAGRRASTGGKPATALRLVPEAARAIGLHLDRDSVTATLVDLAGTALATRSAPLAFGAGAEAVLDAVAAEVAALPAAPGALLGAGVAAPGPLDHRAGVLHRVTGFPQWDGFPLRDALAARLGLPVVLDKDTNAAALGLVLRAPRDAGSFAYLHLGTGLGAGLVLGGRVHRGARTGAGEFGHQVLRLDGPACPCGRRGCLEALCLRAVADGDTALAARLLGTGAANLVQLLDIDRVLLGGGTVLAGPDPYVHGVRAELPATVPVAVTPAGARTVVEGAAELVLAPLFGRSGHAFALRSDETTISSSGGI</sequence>
<dbReference type="InterPro" id="IPR043129">
    <property type="entry name" value="ATPase_NBD"/>
</dbReference>
<comment type="caution">
    <text evidence="2">The sequence shown here is derived from an EMBL/GenBank/DDBJ whole genome shotgun (WGS) entry which is preliminary data.</text>
</comment>
<dbReference type="Gene3D" id="1.10.10.10">
    <property type="entry name" value="Winged helix-like DNA-binding domain superfamily/Winged helix DNA-binding domain"/>
    <property type="match status" value="1"/>
</dbReference>
<comment type="similarity">
    <text evidence="1">Belongs to the ROK (NagC/XylR) family.</text>
</comment>
<dbReference type="InterPro" id="IPR036390">
    <property type="entry name" value="WH_DNA-bd_sf"/>
</dbReference>
<dbReference type="Gene3D" id="3.30.420.40">
    <property type="match status" value="3"/>
</dbReference>